<dbReference type="InterPro" id="IPR008240">
    <property type="entry name" value="Chorismate_mutase_periplasmic"/>
</dbReference>
<dbReference type="InterPro" id="IPR036979">
    <property type="entry name" value="CM_dom_sf"/>
</dbReference>
<dbReference type="PANTHER" id="PTHR38041">
    <property type="entry name" value="CHORISMATE MUTASE"/>
    <property type="match status" value="1"/>
</dbReference>
<proteinExistence type="predicted"/>
<dbReference type="InterPro" id="IPR002701">
    <property type="entry name" value="CM_II_prokaryot"/>
</dbReference>
<dbReference type="PROSITE" id="PS51168">
    <property type="entry name" value="CHORISMATE_MUT_2"/>
    <property type="match status" value="1"/>
</dbReference>
<dbReference type="SMART" id="SM00830">
    <property type="entry name" value="CM_2"/>
    <property type="match status" value="1"/>
</dbReference>
<protein>
    <recommendedName>
        <fullName evidence="2">chorismate mutase</fullName>
        <ecNumber evidence="2">5.4.99.5</ecNumber>
    </recommendedName>
</protein>
<evidence type="ECO:0000313" key="7">
    <source>
        <dbReference type="EMBL" id="QKW53678.1"/>
    </source>
</evidence>
<dbReference type="NCBIfam" id="TIGR01806">
    <property type="entry name" value="CM_mono2"/>
    <property type="match status" value="1"/>
</dbReference>
<evidence type="ECO:0000256" key="4">
    <source>
        <dbReference type="ARBA" id="ARBA00023235"/>
    </source>
</evidence>
<feature type="signal peptide" evidence="5">
    <location>
        <begin position="1"/>
        <end position="32"/>
    </location>
</feature>
<dbReference type="GO" id="GO:0004106">
    <property type="term" value="F:chorismate mutase activity"/>
    <property type="evidence" value="ECO:0007669"/>
    <property type="project" value="UniProtKB-EC"/>
</dbReference>
<keyword evidence="8" id="KW-1185">Reference proteome</keyword>
<dbReference type="InterPro" id="IPR036263">
    <property type="entry name" value="Chorismate_II_sf"/>
</dbReference>
<evidence type="ECO:0000256" key="1">
    <source>
        <dbReference type="ARBA" id="ARBA00004817"/>
    </source>
</evidence>
<feature type="domain" description="Chorismate mutase" evidence="6">
    <location>
        <begin position="35"/>
        <end position="143"/>
    </location>
</feature>
<keyword evidence="3 5" id="KW-0732">Signal</keyword>
<dbReference type="UniPathway" id="UPA00120">
    <property type="reaction ID" value="UER00203"/>
</dbReference>
<dbReference type="PANTHER" id="PTHR38041:SF2">
    <property type="entry name" value="SECRETED CHORISMATE MUTASE"/>
    <property type="match status" value="1"/>
</dbReference>
<dbReference type="GO" id="GO:0009697">
    <property type="term" value="P:salicylic acid biosynthetic process"/>
    <property type="evidence" value="ECO:0007669"/>
    <property type="project" value="TreeGrafter"/>
</dbReference>
<dbReference type="Gene3D" id="1.20.59.10">
    <property type="entry name" value="Chorismate mutase"/>
    <property type="match status" value="1"/>
</dbReference>
<evidence type="ECO:0000313" key="8">
    <source>
        <dbReference type="Proteomes" id="UP000509303"/>
    </source>
</evidence>
<dbReference type="AlphaFoldDB" id="A0A7H8NJS4"/>
<organism evidence="7 8">
    <name type="scientific">Streptomyces buecherae</name>
    <dbReference type="NCBI Taxonomy" id="2763006"/>
    <lineage>
        <taxon>Bacteria</taxon>
        <taxon>Bacillati</taxon>
        <taxon>Actinomycetota</taxon>
        <taxon>Actinomycetes</taxon>
        <taxon>Kitasatosporales</taxon>
        <taxon>Streptomycetaceae</taxon>
        <taxon>Streptomyces</taxon>
    </lineage>
</organism>
<evidence type="ECO:0000256" key="5">
    <source>
        <dbReference type="SAM" id="SignalP"/>
    </source>
</evidence>
<evidence type="ECO:0000256" key="2">
    <source>
        <dbReference type="ARBA" id="ARBA00012404"/>
    </source>
</evidence>
<dbReference type="Pfam" id="PF01817">
    <property type="entry name" value="CM_2"/>
    <property type="match status" value="1"/>
</dbReference>
<evidence type="ECO:0000259" key="6">
    <source>
        <dbReference type="PROSITE" id="PS51168"/>
    </source>
</evidence>
<feature type="chain" id="PRO_5028996468" description="chorismate mutase" evidence="5">
    <location>
        <begin position="33"/>
        <end position="241"/>
    </location>
</feature>
<reference evidence="7 8" key="1">
    <citation type="submission" date="2020-06" db="EMBL/GenBank/DDBJ databases">
        <title>Genome mining for natural products.</title>
        <authorList>
            <person name="Zhang B."/>
            <person name="Shi J."/>
            <person name="Ge H."/>
        </authorList>
    </citation>
    <scope>NUCLEOTIDE SEQUENCE [LARGE SCALE GENOMIC DNA]</scope>
    <source>
        <strain evidence="7 8">NA00687</strain>
    </source>
</reference>
<dbReference type="EC" id="5.4.99.5" evidence="2"/>
<dbReference type="EMBL" id="CP054929">
    <property type="protein sequence ID" value="QKW53678.1"/>
    <property type="molecule type" value="Genomic_DNA"/>
</dbReference>
<sequence length="241" mass="25182">MRAVPDVPRSRAVLIGALAVLALAAVPRAATAAPAYGHGPAPAVRAALGAETSNHAPPAPALAGPRGALRPLAELSARRLLTADLVAAAKWGTGQPIDDPERERQVLAAVARQADEVGGDPVGTVTVFRDQIEANKLVQRALHRRWRAAPDQAPTERPDLARVRAEINRINGGLVRAIAASERARTAWLCPVALLPEAARAHRDQALDGPRGVALARALRSVCAPPPIASAGRWPRSPVAP</sequence>
<dbReference type="InterPro" id="IPR051331">
    <property type="entry name" value="Chorismate_mutase-related"/>
</dbReference>
<evidence type="ECO:0000256" key="3">
    <source>
        <dbReference type="ARBA" id="ARBA00022729"/>
    </source>
</evidence>
<dbReference type="GO" id="GO:0046417">
    <property type="term" value="P:chorismate metabolic process"/>
    <property type="evidence" value="ECO:0007669"/>
    <property type="project" value="InterPro"/>
</dbReference>
<gene>
    <name evidence="7" type="primary">aroQ</name>
    <name evidence="7" type="ORF">HUT08_33670</name>
</gene>
<keyword evidence="4 7" id="KW-0413">Isomerase</keyword>
<dbReference type="SUPFAM" id="SSF48600">
    <property type="entry name" value="Chorismate mutase II"/>
    <property type="match status" value="1"/>
</dbReference>
<comment type="pathway">
    <text evidence="1">Metabolic intermediate biosynthesis; prephenate biosynthesis; prephenate from chorismate: step 1/1.</text>
</comment>
<accession>A0A7H8NJS4</accession>
<dbReference type="Proteomes" id="UP000509303">
    <property type="component" value="Chromosome"/>
</dbReference>
<name>A0A7H8NJS4_9ACTN</name>